<dbReference type="InterPro" id="IPR054542">
    <property type="entry name" value="Cys_met_metab_PP"/>
</dbReference>
<keyword evidence="2" id="KW-0663">Pyridoxal phosphate</keyword>
<name>A0A8H5MLD3_9HYPO</name>
<dbReference type="AlphaFoldDB" id="A0A8H5MLD3"/>
<dbReference type="InterPro" id="IPR000277">
    <property type="entry name" value="Cys/Met-Metab_PyrdxlP-dep_enz"/>
</dbReference>
<dbReference type="PANTHER" id="PTHR11808:SF35">
    <property type="entry name" value="CYSTATHIONINE GAMMA-SYNTHASE (AFU_ORTHOLOGUE AFUA_7G01590)"/>
    <property type="match status" value="1"/>
</dbReference>
<comment type="cofactor">
    <cofactor evidence="1">
        <name>pyridoxal 5'-phosphate</name>
        <dbReference type="ChEBI" id="CHEBI:597326"/>
    </cofactor>
</comment>
<evidence type="ECO:0000313" key="4">
    <source>
        <dbReference type="EMBL" id="KAF5534381.1"/>
    </source>
</evidence>
<evidence type="ECO:0000256" key="2">
    <source>
        <dbReference type="ARBA" id="ARBA00022898"/>
    </source>
</evidence>
<evidence type="ECO:0000256" key="1">
    <source>
        <dbReference type="ARBA" id="ARBA00001933"/>
    </source>
</evidence>
<comment type="caution">
    <text evidence="4">The sequence shown here is derived from an EMBL/GenBank/DDBJ whole genome shotgun (WGS) entry which is preliminary data.</text>
</comment>
<feature type="region of interest" description="Disordered" evidence="3">
    <location>
        <begin position="118"/>
        <end position="202"/>
    </location>
</feature>
<dbReference type="GO" id="GO:0030170">
    <property type="term" value="F:pyridoxal phosphate binding"/>
    <property type="evidence" value="ECO:0007669"/>
    <property type="project" value="InterPro"/>
</dbReference>
<accession>A0A8H5MLD3</accession>
<dbReference type="Pfam" id="PF01053">
    <property type="entry name" value="Cys_Met_Meta_PP"/>
    <property type="match status" value="1"/>
</dbReference>
<feature type="compositionally biased region" description="Low complexity" evidence="3">
    <location>
        <begin position="172"/>
        <end position="183"/>
    </location>
</feature>
<dbReference type="InterPro" id="IPR015424">
    <property type="entry name" value="PyrdxlP-dep_Trfase"/>
</dbReference>
<dbReference type="FunFam" id="3.40.640.10:FF:000072">
    <property type="entry name" value="Putative cystathionine beta-lyase"/>
    <property type="match status" value="1"/>
</dbReference>
<dbReference type="Gene3D" id="3.90.1150.10">
    <property type="entry name" value="Aspartate Aminotransferase, domain 1"/>
    <property type="match status" value="1"/>
</dbReference>
<protein>
    <submittedName>
        <fullName evidence="4">Cystathionine beta-lyase</fullName>
    </submittedName>
</protein>
<dbReference type="GO" id="GO:0019346">
    <property type="term" value="P:transsulfuration"/>
    <property type="evidence" value="ECO:0007669"/>
    <property type="project" value="InterPro"/>
</dbReference>
<feature type="compositionally biased region" description="Low complexity" evidence="3">
    <location>
        <begin position="84"/>
        <end position="95"/>
    </location>
</feature>
<dbReference type="GO" id="GO:0016846">
    <property type="term" value="F:carbon-sulfur lyase activity"/>
    <property type="evidence" value="ECO:0007669"/>
    <property type="project" value="TreeGrafter"/>
</dbReference>
<dbReference type="Gene3D" id="3.40.640.10">
    <property type="entry name" value="Type I PLP-dependent aspartate aminotransferase-like (Major domain)"/>
    <property type="match status" value="1"/>
</dbReference>
<dbReference type="GO" id="GO:0005737">
    <property type="term" value="C:cytoplasm"/>
    <property type="evidence" value="ECO:0007669"/>
    <property type="project" value="TreeGrafter"/>
</dbReference>
<organism evidence="4 5">
    <name type="scientific">Fusarium napiforme</name>
    <dbReference type="NCBI Taxonomy" id="42672"/>
    <lineage>
        <taxon>Eukaryota</taxon>
        <taxon>Fungi</taxon>
        <taxon>Dikarya</taxon>
        <taxon>Ascomycota</taxon>
        <taxon>Pezizomycotina</taxon>
        <taxon>Sordariomycetes</taxon>
        <taxon>Hypocreomycetidae</taxon>
        <taxon>Hypocreales</taxon>
        <taxon>Nectriaceae</taxon>
        <taxon>Fusarium</taxon>
        <taxon>Fusarium fujikuroi species complex</taxon>
    </lineage>
</organism>
<keyword evidence="4" id="KW-0456">Lyase</keyword>
<dbReference type="Proteomes" id="UP000574317">
    <property type="component" value="Unassembled WGS sequence"/>
</dbReference>
<dbReference type="PANTHER" id="PTHR11808">
    <property type="entry name" value="TRANS-SULFURATION ENZYME FAMILY MEMBER"/>
    <property type="match status" value="1"/>
</dbReference>
<dbReference type="InterPro" id="IPR015422">
    <property type="entry name" value="PyrdxlP-dep_Trfase_small"/>
</dbReference>
<sequence length="670" mass="73582">MPIRNPFARRPGSVIVQDENQRPDSTPGFEKVDTVGSKSAPVLSIRSQGRDNGEYKMSVVNDSGVYLPPSPTEEKGQWPRKYLTTRNSTDTRSSSGDIEHFSISRESFDSYRRSFDISARSPMPNCDFPTRQSLDSARLPRLPRSAIERSFEQPPTAEERFEDVGLDDHKQQQQQPVPQAQPQKRGFFSKFSDKDSSSNPTVSRFLMHGRKRAQSGQGSELTPMDNASPKILKTTEKAKKEIMASDEVPANLKDVSSVPDGTAGAQTGLDSSLAGLSLASRAVHADEGIQSHRAVAPAMHVSTTFRYSNDPDALKAWDNTDPNNPLDSHVYSRATGPNTTRLEAILTSVIGAPTITYSSGLSAFHAMLVYLNPKRIAIGDGYHGCHGVISILSRLTGLKTLPLDCAVEDLEPGDVIHVETPLNPTGEARDLAAYAEKAKKAGAYLTVDATFAPPPLQDPFKYDVDVVMHSGTKYFGGHSDMLCGTLSVNHKHKDWERSLLNDRLLLGSVMGSLEGWLGIRSLRTLELRVQRQSATATALVAWLAEQQRDPSSAIGALVERVQHASLQPEASIEGSWLQKQMPNGYGPVFSVYLRDGDVAKRLPSKLELFHHATSLGGVESLIEWRAMTDPKIDKRLLRVSIGVEGLEDLKRDLLQGLEALRKEKEKGVNK</sequence>
<dbReference type="SUPFAM" id="SSF53383">
    <property type="entry name" value="PLP-dependent transferases"/>
    <property type="match status" value="1"/>
</dbReference>
<feature type="region of interest" description="Disordered" evidence="3">
    <location>
        <begin position="210"/>
        <end position="229"/>
    </location>
</feature>
<dbReference type="FunFam" id="3.90.1150.10:FF:000066">
    <property type="entry name" value="Putative cystathionine beta-lyase"/>
    <property type="match status" value="1"/>
</dbReference>
<feature type="region of interest" description="Disordered" evidence="3">
    <location>
        <begin position="64"/>
        <end position="98"/>
    </location>
</feature>
<evidence type="ECO:0000313" key="5">
    <source>
        <dbReference type="Proteomes" id="UP000574317"/>
    </source>
</evidence>
<dbReference type="EMBL" id="JAAOAO010000637">
    <property type="protein sequence ID" value="KAF5534381.1"/>
    <property type="molecule type" value="Genomic_DNA"/>
</dbReference>
<feature type="region of interest" description="Disordered" evidence="3">
    <location>
        <begin position="1"/>
        <end position="37"/>
    </location>
</feature>
<reference evidence="4 5" key="1">
    <citation type="submission" date="2020-05" db="EMBL/GenBank/DDBJ databases">
        <title>Identification and distribution of gene clusters putatively required for synthesis of sphingolipid metabolism inhibitors in phylogenetically diverse species of the filamentous fungus Fusarium.</title>
        <authorList>
            <person name="Kim H.-S."/>
            <person name="Busman M."/>
            <person name="Brown D.W."/>
            <person name="Divon H."/>
            <person name="Uhlig S."/>
            <person name="Proctor R.H."/>
        </authorList>
    </citation>
    <scope>NUCLEOTIDE SEQUENCE [LARGE SCALE GENOMIC DNA]</scope>
    <source>
        <strain evidence="4 5">NRRL 25196</strain>
    </source>
</reference>
<feature type="compositionally biased region" description="Basic and acidic residues" evidence="3">
    <location>
        <begin position="146"/>
        <end position="171"/>
    </location>
</feature>
<keyword evidence="5" id="KW-1185">Reference proteome</keyword>
<evidence type="ECO:0000256" key="3">
    <source>
        <dbReference type="SAM" id="MobiDB-lite"/>
    </source>
</evidence>
<dbReference type="InterPro" id="IPR015421">
    <property type="entry name" value="PyrdxlP-dep_Trfase_major"/>
</dbReference>
<proteinExistence type="predicted"/>
<dbReference type="PROSITE" id="PS00868">
    <property type="entry name" value="CYS_MET_METAB_PP"/>
    <property type="match status" value="1"/>
</dbReference>
<gene>
    <name evidence="4" type="ORF">FNAPI_12393</name>
</gene>